<reference evidence="3" key="2">
    <citation type="submission" date="2012-01" db="EMBL/GenBank/DDBJ databases">
        <title>Noncontiguous Finished sequence of chromosome of Saccharomonospora glauca K62.</title>
        <authorList>
            <consortium name="US DOE Joint Genome Institute"/>
            <person name="Lucas S."/>
            <person name="Han J."/>
            <person name="Lapidus A."/>
            <person name="Cheng J.-F."/>
            <person name="Goodwin L."/>
            <person name="Pitluck S."/>
            <person name="Peters L."/>
            <person name="Mikhailova N."/>
            <person name="Held B."/>
            <person name="Detter J.C."/>
            <person name="Han C."/>
            <person name="Tapia R."/>
            <person name="Land M."/>
            <person name="Hauser L."/>
            <person name="Kyrpides N."/>
            <person name="Ivanova N."/>
            <person name="Pagani I."/>
            <person name="Brambilla E.-M."/>
            <person name="Klenk H.-P."/>
            <person name="Woyke T."/>
        </authorList>
    </citation>
    <scope>NUCLEOTIDE SEQUENCE [LARGE SCALE GENOMIC DNA]</scope>
    <source>
        <strain evidence="3">K62</strain>
    </source>
</reference>
<protein>
    <recommendedName>
        <fullName evidence="1">TNT domain-containing protein</fullName>
    </recommendedName>
</protein>
<feature type="domain" description="TNT" evidence="1">
    <location>
        <begin position="273"/>
        <end position="359"/>
    </location>
</feature>
<dbReference type="InterPro" id="IPR036170">
    <property type="entry name" value="YezG-like_sf"/>
</dbReference>
<dbReference type="HOGENOM" id="CLU_031021_0_0_11"/>
<dbReference type="SUPFAM" id="SSF160424">
    <property type="entry name" value="BH3703-like"/>
    <property type="match status" value="1"/>
</dbReference>
<reference evidence="2 3" key="1">
    <citation type="submission" date="2011-09" db="EMBL/GenBank/DDBJ databases">
        <authorList>
            <consortium name="US DOE Joint Genome Institute (JGI-PGF)"/>
            <person name="Lucas S."/>
            <person name="Han J."/>
            <person name="Lapidus A."/>
            <person name="Cheng J.-F."/>
            <person name="Goodwin L."/>
            <person name="Pitluck S."/>
            <person name="Peters L."/>
            <person name="Land M.L."/>
            <person name="Hauser L."/>
            <person name="Brambilla E."/>
            <person name="Klenk H.-P."/>
            <person name="Woyke T.J."/>
        </authorList>
    </citation>
    <scope>NUCLEOTIDE SEQUENCE [LARGE SCALE GENOMIC DNA]</scope>
    <source>
        <strain evidence="2 3">K62</strain>
    </source>
</reference>
<dbReference type="Pfam" id="PF14021">
    <property type="entry name" value="TNT"/>
    <property type="match status" value="1"/>
</dbReference>
<evidence type="ECO:0000313" key="3">
    <source>
        <dbReference type="Proteomes" id="UP000005087"/>
    </source>
</evidence>
<dbReference type="eggNOG" id="COG0457">
    <property type="taxonomic scope" value="Bacteria"/>
</dbReference>
<accession>I1D3M6</accession>
<dbReference type="PANTHER" id="PTHR42059:SF1">
    <property type="entry name" value="TNT DOMAIN-CONTAINING PROTEIN"/>
    <property type="match status" value="1"/>
</dbReference>
<keyword evidence="3" id="KW-1185">Reference proteome</keyword>
<evidence type="ECO:0000313" key="2">
    <source>
        <dbReference type="EMBL" id="EIE99550.1"/>
    </source>
</evidence>
<dbReference type="STRING" id="928724.SacglDRAFT_02658"/>
<proteinExistence type="predicted"/>
<dbReference type="AlphaFoldDB" id="I1D3M6"/>
<dbReference type="GO" id="GO:0050135">
    <property type="term" value="F:NADP+ nucleosidase activity"/>
    <property type="evidence" value="ECO:0007669"/>
    <property type="project" value="InterPro"/>
</dbReference>
<dbReference type="Proteomes" id="UP000005087">
    <property type="component" value="Chromosome"/>
</dbReference>
<dbReference type="RefSeq" id="WP_005465199.1">
    <property type="nucleotide sequence ID" value="NZ_CM001484.1"/>
</dbReference>
<dbReference type="InterPro" id="IPR053024">
    <property type="entry name" value="Fungal_surface_NADase"/>
</dbReference>
<gene>
    <name evidence="2" type="ORF">SacglDRAFT_02658</name>
</gene>
<organism evidence="2 3">
    <name type="scientific">Saccharomonospora glauca K62</name>
    <dbReference type="NCBI Taxonomy" id="928724"/>
    <lineage>
        <taxon>Bacteria</taxon>
        <taxon>Bacillati</taxon>
        <taxon>Actinomycetota</taxon>
        <taxon>Actinomycetes</taxon>
        <taxon>Pseudonocardiales</taxon>
        <taxon>Pseudonocardiaceae</taxon>
        <taxon>Saccharomonospora</taxon>
    </lineage>
</organism>
<sequence length="372" mass="41872">MAKGRAPIGIMEGDPVEQNRVWADVINVVSFSVPVDWSQVVITYRAVGDHTELVTMVRRATNGDLYPWQPPEEVSELLAELRAGMYRRGRGTWFQVTTHIHLNSECDYRYTWDDRPSWDREPPVSALLRELELFPRDESMVPAWLADAVGRPTIAMLGGEKDSLRRAEEAVAELGLDPRLARVGEVADGAWCLVREDGRWHVFLAHGEQRRASVAFDSAAEATRYFVGNLYLHREAFRDELPPDAKRHIDEWPIQPLGGDIKLTLYKGKRLVTLPPGTELDRYGDPSGNTLYAAGTEFPYRSHPESRARDEYHVYRLRYAVRALTGTAVPWFDQPGGGVAFLLERPVADLVAEGVLEEIPHPTLRPPAPSAS</sequence>
<dbReference type="PANTHER" id="PTHR42059">
    <property type="entry name" value="TNT DOMAIN-CONTAINING PROTEIN"/>
    <property type="match status" value="1"/>
</dbReference>
<dbReference type="InterPro" id="IPR025331">
    <property type="entry name" value="TNT"/>
</dbReference>
<dbReference type="EMBL" id="CM001484">
    <property type="protein sequence ID" value="EIE99550.1"/>
    <property type="molecule type" value="Genomic_DNA"/>
</dbReference>
<name>I1D3M6_9PSEU</name>
<evidence type="ECO:0000259" key="1">
    <source>
        <dbReference type="Pfam" id="PF14021"/>
    </source>
</evidence>